<proteinExistence type="predicted"/>
<dbReference type="EMBL" id="BARS01020731">
    <property type="protein sequence ID" value="GAG10760.1"/>
    <property type="molecule type" value="Genomic_DNA"/>
</dbReference>
<name>X0UY92_9ZZZZ</name>
<dbReference type="AlphaFoldDB" id="X0UY92"/>
<protein>
    <submittedName>
        <fullName evidence="2">Uncharacterized protein</fullName>
    </submittedName>
</protein>
<keyword evidence="1" id="KW-0472">Membrane</keyword>
<gene>
    <name evidence="2" type="ORF">S01H1_33396</name>
</gene>
<keyword evidence="1" id="KW-1133">Transmembrane helix</keyword>
<evidence type="ECO:0000256" key="1">
    <source>
        <dbReference type="SAM" id="Phobius"/>
    </source>
</evidence>
<comment type="caution">
    <text evidence="2">The sequence shown here is derived from an EMBL/GenBank/DDBJ whole genome shotgun (WGS) entry which is preliminary data.</text>
</comment>
<feature type="transmembrane region" description="Helical" evidence="1">
    <location>
        <begin position="89"/>
        <end position="113"/>
    </location>
</feature>
<feature type="transmembrane region" description="Helical" evidence="1">
    <location>
        <begin position="45"/>
        <end position="69"/>
    </location>
</feature>
<reference evidence="2" key="1">
    <citation type="journal article" date="2014" name="Front. Microbiol.">
        <title>High frequency of phylogenetically diverse reductive dehalogenase-homologous genes in deep subseafloor sedimentary metagenomes.</title>
        <authorList>
            <person name="Kawai M."/>
            <person name="Futagami T."/>
            <person name="Toyoda A."/>
            <person name="Takaki Y."/>
            <person name="Nishi S."/>
            <person name="Hori S."/>
            <person name="Arai W."/>
            <person name="Tsubouchi T."/>
            <person name="Morono Y."/>
            <person name="Uchiyama I."/>
            <person name="Ito T."/>
            <person name="Fujiyama A."/>
            <person name="Inagaki F."/>
            <person name="Takami H."/>
        </authorList>
    </citation>
    <scope>NUCLEOTIDE SEQUENCE</scope>
    <source>
        <strain evidence="2">Expedition CK06-06</strain>
    </source>
</reference>
<feature type="transmembrane region" description="Helical" evidence="1">
    <location>
        <begin position="134"/>
        <end position="155"/>
    </location>
</feature>
<accession>X0UY92</accession>
<evidence type="ECO:0000313" key="2">
    <source>
        <dbReference type="EMBL" id="GAG10760.1"/>
    </source>
</evidence>
<sequence length="156" mass="17174">MLDYKSEKRRKEHTKSDLFSGRNTCLLREKKRPARTVFGHEPGTVFAWLGVVLVCSLISGACLVGFLGHDGTRDSTRVGPLIGAAGMSATQYLIGMGAFGGFVITCIMMSVAADDIRWPVWVTYSERLEGLEKFIICVVSLVPVGLLAGLFWWLFV</sequence>
<keyword evidence="1" id="KW-0812">Transmembrane</keyword>
<organism evidence="2">
    <name type="scientific">marine sediment metagenome</name>
    <dbReference type="NCBI Taxonomy" id="412755"/>
    <lineage>
        <taxon>unclassified sequences</taxon>
        <taxon>metagenomes</taxon>
        <taxon>ecological metagenomes</taxon>
    </lineage>
</organism>